<evidence type="ECO:0000313" key="4">
    <source>
        <dbReference type="EMBL" id="OMJ19488.1"/>
    </source>
</evidence>
<dbReference type="EMBL" id="LSSN01001469">
    <property type="protein sequence ID" value="OMJ19488.1"/>
    <property type="molecule type" value="Genomic_DNA"/>
</dbReference>
<sequence length="341" mass="39076">MENNHDLNSAIQATISAALRNQNASTGQTLVLPEYHGIGNSISFKSWYTKCMNLFEAFAIKDEIRMVANLKLQLRGTAETALTTFLINNPNEQLFNTQIFYEKLYPFFIDPSYPQVLRRKLQLLSQTGSLSDYISSEANLMGDFKGISDAERIYLFKYGLDNKFVDILNLKNPETFMEAINIISKHGTALDMRLAQNHIQKSIENSDAMDIDINKITIMDNKNYEYNLKFELLNDSYAPDTFLYSINGAEVPIHVAGRVGRTYLNNNMVCWNCGLPGHRRANCNKLPIQHNKKGGYSFNQNSYNNRKPSRNYNSNSYGNKYNRRDYYNNNEYNFSGNGPSQ</sequence>
<feature type="domain" description="CCHC-type" evidence="3">
    <location>
        <begin position="270"/>
        <end position="283"/>
    </location>
</feature>
<gene>
    <name evidence="4" type="ORF">AYI70_g4692</name>
</gene>
<evidence type="ECO:0000313" key="5">
    <source>
        <dbReference type="Proteomes" id="UP000187283"/>
    </source>
</evidence>
<feature type="compositionally biased region" description="Polar residues" evidence="2">
    <location>
        <begin position="297"/>
        <end position="306"/>
    </location>
</feature>
<keyword evidence="1" id="KW-0479">Metal-binding</keyword>
<name>A0A1R1XXZ5_9FUNG</name>
<feature type="compositionally biased region" description="Low complexity" evidence="2">
    <location>
        <begin position="310"/>
        <end position="320"/>
    </location>
</feature>
<keyword evidence="1" id="KW-0863">Zinc-finger</keyword>
<dbReference type="GO" id="GO:0008270">
    <property type="term" value="F:zinc ion binding"/>
    <property type="evidence" value="ECO:0007669"/>
    <property type="project" value="UniProtKB-KW"/>
</dbReference>
<evidence type="ECO:0000256" key="2">
    <source>
        <dbReference type="SAM" id="MobiDB-lite"/>
    </source>
</evidence>
<evidence type="ECO:0000256" key="1">
    <source>
        <dbReference type="PROSITE-ProRule" id="PRU00047"/>
    </source>
</evidence>
<keyword evidence="1" id="KW-0862">Zinc</keyword>
<dbReference type="AlphaFoldDB" id="A0A1R1XXZ5"/>
<accession>A0A1R1XXZ5</accession>
<keyword evidence="5" id="KW-1185">Reference proteome</keyword>
<dbReference type="GO" id="GO:0003676">
    <property type="term" value="F:nucleic acid binding"/>
    <property type="evidence" value="ECO:0007669"/>
    <property type="project" value="InterPro"/>
</dbReference>
<dbReference type="PROSITE" id="PS50158">
    <property type="entry name" value="ZF_CCHC"/>
    <property type="match status" value="1"/>
</dbReference>
<comment type="caution">
    <text evidence="4">The sequence shown here is derived from an EMBL/GenBank/DDBJ whole genome shotgun (WGS) entry which is preliminary data.</text>
</comment>
<feature type="region of interest" description="Disordered" evidence="2">
    <location>
        <begin position="294"/>
        <end position="320"/>
    </location>
</feature>
<reference evidence="4 5" key="1">
    <citation type="submission" date="2017-01" db="EMBL/GenBank/DDBJ databases">
        <authorList>
            <person name="Mah S.A."/>
            <person name="Swanson W.J."/>
            <person name="Moy G.W."/>
            <person name="Vacquier V.D."/>
        </authorList>
    </citation>
    <scope>NUCLEOTIDE SEQUENCE [LARGE SCALE GENOMIC DNA]</scope>
    <source>
        <strain evidence="4 5">GSMNP</strain>
    </source>
</reference>
<dbReference type="STRING" id="133412.A0A1R1XXZ5"/>
<dbReference type="InterPro" id="IPR001878">
    <property type="entry name" value="Znf_CCHC"/>
</dbReference>
<evidence type="ECO:0000259" key="3">
    <source>
        <dbReference type="PROSITE" id="PS50158"/>
    </source>
</evidence>
<dbReference type="OrthoDB" id="5558987at2759"/>
<dbReference type="Proteomes" id="UP000187283">
    <property type="component" value="Unassembled WGS sequence"/>
</dbReference>
<proteinExistence type="predicted"/>
<dbReference type="SMART" id="SM00343">
    <property type="entry name" value="ZnF_C2HC"/>
    <property type="match status" value="1"/>
</dbReference>
<organism evidence="4 5">
    <name type="scientific">Smittium culicis</name>
    <dbReference type="NCBI Taxonomy" id="133412"/>
    <lineage>
        <taxon>Eukaryota</taxon>
        <taxon>Fungi</taxon>
        <taxon>Fungi incertae sedis</taxon>
        <taxon>Zoopagomycota</taxon>
        <taxon>Kickxellomycotina</taxon>
        <taxon>Harpellomycetes</taxon>
        <taxon>Harpellales</taxon>
        <taxon>Legeriomycetaceae</taxon>
        <taxon>Smittium</taxon>
    </lineage>
</organism>
<protein>
    <recommendedName>
        <fullName evidence="3">CCHC-type domain-containing protein</fullName>
    </recommendedName>
</protein>